<sequence length="523" mass="59529">MSGSLPVQFNFFGKKTKDDAMSNKFKSKINHELNLNFGKLPRKFRYWASHFSYKTGVALEIATVALLAFLGLACQDLYCVKLVGRPRTFLALYLLLLSRSGSGKSSIFRLLKEPVLQLEREFEDDYRAELEVFERNIVLWEAQFKVLNKRYKKELSQGEDTTETAKELEECIARKPKAPVRKSIILTNPTSEALAKAIGQGYQNRALFNDEAATVYRRLVNNSASLNTYWCADKETVDRASSESFVIENYVFSSFLMMQPQPYNNTLRQKMASIRDTGLYARTLMIDMDKITEPCTANGRYAHDESALCELYSLLTRLMKAGVKRRENDGEYIELTLAPDAQELYESTLLNLQQEMKPGGLLYHYDDIGARLPEQSLKLAGIFQISSDPDSTVITKEHLSSALGLTDWFANHAITKIDSTRELSDEEKILFWLESHLVENRSFEFRRNDLIKKGPNSVRRAERLIPALEKLESRGKVQLFEVAGINYVKFTGSEMDPVELAEKTNTPIYQSGSLALSKLAKPE</sequence>
<proteinExistence type="predicted"/>
<reference evidence="1" key="1">
    <citation type="submission" date="2019-01" db="EMBL/GenBank/DDBJ databases">
        <authorList>
            <person name="Ashton P.M."/>
            <person name="Dallman T."/>
            <person name="Nair S."/>
            <person name="De Pinna E."/>
            <person name="Peters T."/>
            <person name="Grant K."/>
        </authorList>
    </citation>
    <scope>NUCLEOTIDE SEQUENCE</scope>
    <source>
        <strain evidence="1">500372</strain>
    </source>
</reference>
<accession>A0A5X8XPE1</accession>
<organism evidence="1">
    <name type="scientific">Salmonella newport</name>
    <dbReference type="NCBI Taxonomy" id="108619"/>
    <lineage>
        <taxon>Bacteria</taxon>
        <taxon>Pseudomonadati</taxon>
        <taxon>Pseudomonadota</taxon>
        <taxon>Gammaproteobacteria</taxon>
        <taxon>Enterobacterales</taxon>
        <taxon>Enterobacteriaceae</taxon>
        <taxon>Salmonella</taxon>
    </lineage>
</organism>
<dbReference type="EMBL" id="AAHWTY010000006">
    <property type="protein sequence ID" value="ECB1911528.1"/>
    <property type="molecule type" value="Genomic_DNA"/>
</dbReference>
<dbReference type="InterPro" id="IPR025048">
    <property type="entry name" value="DUF3987"/>
</dbReference>
<name>A0A5X8XPE1_SALNE</name>
<comment type="caution">
    <text evidence="1">The sequence shown here is derived from an EMBL/GenBank/DDBJ whole genome shotgun (WGS) entry which is preliminary data.</text>
</comment>
<protein>
    <submittedName>
        <fullName evidence="1">DUF3987 domain-containing protein</fullName>
    </submittedName>
</protein>
<gene>
    <name evidence="1" type="ORF">EVG73_03890</name>
</gene>
<evidence type="ECO:0000313" key="1">
    <source>
        <dbReference type="EMBL" id="ECB1911528.1"/>
    </source>
</evidence>
<dbReference type="AlphaFoldDB" id="A0A5X8XPE1"/>
<dbReference type="Pfam" id="PF13148">
    <property type="entry name" value="DUF3987"/>
    <property type="match status" value="1"/>
</dbReference>